<sequence>MPFFDTKIQSIRDDLLAKDNELFKTMEERFNLVQELNTTKDSAHTIIKCLNISLKASSHAIARTIIEMIVREHVHSMNLAIEKRMDMFRREMNYSNLSWNTIDLVKEAKKRTFWKPMTVEQQKDADLLVK</sequence>
<gene>
    <name evidence="1" type="ORF">TIS948_LOCUS14142</name>
    <name evidence="2" type="ORF">UJA718_LOCUS33772</name>
</gene>
<evidence type="ECO:0000313" key="3">
    <source>
        <dbReference type="Proteomes" id="UP000663825"/>
    </source>
</evidence>
<accession>A0A817R906</accession>
<evidence type="ECO:0000313" key="2">
    <source>
        <dbReference type="EMBL" id="CAF4652159.1"/>
    </source>
</evidence>
<evidence type="ECO:0000313" key="4">
    <source>
        <dbReference type="Proteomes" id="UP000663873"/>
    </source>
</evidence>
<dbReference type="EMBL" id="CAJNXB010002286">
    <property type="protein sequence ID" value="CAF3231700.1"/>
    <property type="molecule type" value="Genomic_DNA"/>
</dbReference>
<dbReference type="Proteomes" id="UP000663873">
    <property type="component" value="Unassembled WGS sequence"/>
</dbReference>
<comment type="caution">
    <text evidence="1">The sequence shown here is derived from an EMBL/GenBank/DDBJ whole genome shotgun (WGS) entry which is preliminary data.</text>
</comment>
<dbReference type="Proteomes" id="UP000663825">
    <property type="component" value="Unassembled WGS sequence"/>
</dbReference>
<proteinExistence type="predicted"/>
<dbReference type="OrthoDB" id="10533109at2759"/>
<evidence type="ECO:0000313" key="1">
    <source>
        <dbReference type="EMBL" id="CAF3231700.1"/>
    </source>
</evidence>
<dbReference type="AlphaFoldDB" id="A0A817R906"/>
<name>A0A817R906_9BILA</name>
<organism evidence="1 3">
    <name type="scientific">Rotaria socialis</name>
    <dbReference type="NCBI Taxonomy" id="392032"/>
    <lineage>
        <taxon>Eukaryota</taxon>
        <taxon>Metazoa</taxon>
        <taxon>Spiralia</taxon>
        <taxon>Gnathifera</taxon>
        <taxon>Rotifera</taxon>
        <taxon>Eurotatoria</taxon>
        <taxon>Bdelloidea</taxon>
        <taxon>Philodinida</taxon>
        <taxon>Philodinidae</taxon>
        <taxon>Rotaria</taxon>
    </lineage>
</organism>
<protein>
    <submittedName>
        <fullName evidence="1">Uncharacterized protein</fullName>
    </submittedName>
</protein>
<keyword evidence="4" id="KW-1185">Reference proteome</keyword>
<dbReference type="EMBL" id="CAJOBP010030014">
    <property type="protein sequence ID" value="CAF4652159.1"/>
    <property type="molecule type" value="Genomic_DNA"/>
</dbReference>
<reference evidence="1" key="1">
    <citation type="submission" date="2021-02" db="EMBL/GenBank/DDBJ databases">
        <authorList>
            <person name="Nowell W R."/>
        </authorList>
    </citation>
    <scope>NUCLEOTIDE SEQUENCE</scope>
</reference>